<evidence type="ECO:0000313" key="1">
    <source>
        <dbReference type="EMBL" id="MBT2133307.1"/>
    </source>
</evidence>
<organism evidence="1 2">
    <name type="scientific">Croceibacterium selenioxidans</name>
    <dbReference type="NCBI Taxonomy" id="2838833"/>
    <lineage>
        <taxon>Bacteria</taxon>
        <taxon>Pseudomonadati</taxon>
        <taxon>Pseudomonadota</taxon>
        <taxon>Alphaproteobacteria</taxon>
        <taxon>Sphingomonadales</taxon>
        <taxon>Erythrobacteraceae</taxon>
        <taxon>Croceibacterium</taxon>
    </lineage>
</organism>
<dbReference type="EMBL" id="JAHFVK010000001">
    <property type="protein sequence ID" value="MBT2133307.1"/>
    <property type="molecule type" value="Genomic_DNA"/>
</dbReference>
<accession>A0ABS5W0K4</accession>
<proteinExistence type="predicted"/>
<name>A0ABS5W0K4_9SPHN</name>
<keyword evidence="2" id="KW-1185">Reference proteome</keyword>
<dbReference type="Proteomes" id="UP000811255">
    <property type="component" value="Unassembled WGS sequence"/>
</dbReference>
<evidence type="ECO:0000313" key="2">
    <source>
        <dbReference type="Proteomes" id="UP000811255"/>
    </source>
</evidence>
<protein>
    <submittedName>
        <fullName evidence="1">Uncharacterized protein</fullName>
    </submittedName>
</protein>
<gene>
    <name evidence="1" type="ORF">KK137_03075</name>
</gene>
<reference evidence="1 2" key="1">
    <citation type="submission" date="2021-05" db="EMBL/GenBank/DDBJ databases">
        <title>Croceibacterium sp. LX-88 genome sequence.</title>
        <authorList>
            <person name="Luo X."/>
        </authorList>
    </citation>
    <scope>NUCLEOTIDE SEQUENCE [LARGE SCALE GENOMIC DNA]</scope>
    <source>
        <strain evidence="1 2">LX-88</strain>
    </source>
</reference>
<sequence length="58" mass="5991">MTEDESLIMRILFGATNDLGAAEDLLVELTRNPGVSEPLSAAAAFGRSLSSAAIPKTA</sequence>
<comment type="caution">
    <text evidence="1">The sequence shown here is derived from an EMBL/GenBank/DDBJ whole genome shotgun (WGS) entry which is preliminary data.</text>
</comment>